<dbReference type="AlphaFoldDB" id="A0A0C9VHY1"/>
<reference evidence="1 2" key="1">
    <citation type="submission" date="2014-04" db="EMBL/GenBank/DDBJ databases">
        <title>Evolutionary Origins and Diversification of the Mycorrhizal Mutualists.</title>
        <authorList>
            <consortium name="DOE Joint Genome Institute"/>
            <consortium name="Mycorrhizal Genomics Consortium"/>
            <person name="Kohler A."/>
            <person name="Kuo A."/>
            <person name="Nagy L.G."/>
            <person name="Floudas D."/>
            <person name="Copeland A."/>
            <person name="Barry K.W."/>
            <person name="Cichocki N."/>
            <person name="Veneault-Fourrey C."/>
            <person name="LaButti K."/>
            <person name="Lindquist E.A."/>
            <person name="Lipzen A."/>
            <person name="Lundell T."/>
            <person name="Morin E."/>
            <person name="Murat C."/>
            <person name="Riley R."/>
            <person name="Ohm R."/>
            <person name="Sun H."/>
            <person name="Tunlid A."/>
            <person name="Henrissat B."/>
            <person name="Grigoriev I.V."/>
            <person name="Hibbett D.S."/>
            <person name="Martin F."/>
        </authorList>
    </citation>
    <scope>NUCLEOTIDE SEQUENCE [LARGE SCALE GENOMIC DNA]</scope>
    <source>
        <strain evidence="1 2">MD-312</strain>
    </source>
</reference>
<feature type="non-terminal residue" evidence="1">
    <location>
        <position position="109"/>
    </location>
</feature>
<dbReference type="EMBL" id="KN839844">
    <property type="protein sequence ID" value="KIJ65269.1"/>
    <property type="molecule type" value="Genomic_DNA"/>
</dbReference>
<accession>A0A0C9VHY1</accession>
<feature type="non-terminal residue" evidence="1">
    <location>
        <position position="1"/>
    </location>
</feature>
<sequence>NARIYRTSCRAMITLGADEDLLTQYKVLNKQDLKVTMAVTDPNAQGHRDDSLAWFWTMDIKQDSDMNDWMSEFFRGHWLRAKAHMHRWEEEVELLQAESGWVRNYFDHR</sequence>
<organism evidence="1 2">
    <name type="scientific">Hydnomerulius pinastri MD-312</name>
    <dbReference type="NCBI Taxonomy" id="994086"/>
    <lineage>
        <taxon>Eukaryota</taxon>
        <taxon>Fungi</taxon>
        <taxon>Dikarya</taxon>
        <taxon>Basidiomycota</taxon>
        <taxon>Agaricomycotina</taxon>
        <taxon>Agaricomycetes</taxon>
        <taxon>Agaricomycetidae</taxon>
        <taxon>Boletales</taxon>
        <taxon>Boletales incertae sedis</taxon>
        <taxon>Leucogyrophana</taxon>
    </lineage>
</organism>
<dbReference type="OrthoDB" id="3265433at2759"/>
<keyword evidence="2" id="KW-1185">Reference proteome</keyword>
<dbReference type="Proteomes" id="UP000053820">
    <property type="component" value="Unassembled WGS sequence"/>
</dbReference>
<gene>
    <name evidence="1" type="ORF">HYDPIDRAFT_51228</name>
</gene>
<evidence type="ECO:0000313" key="2">
    <source>
        <dbReference type="Proteomes" id="UP000053820"/>
    </source>
</evidence>
<protein>
    <submittedName>
        <fullName evidence="1">Uncharacterized protein</fullName>
    </submittedName>
</protein>
<evidence type="ECO:0000313" key="1">
    <source>
        <dbReference type="EMBL" id="KIJ65269.1"/>
    </source>
</evidence>
<name>A0A0C9VHY1_9AGAM</name>
<dbReference type="HOGENOM" id="CLU_003703_9_0_1"/>
<proteinExistence type="predicted"/>